<accession>A0ABV9T5K2</accession>
<proteinExistence type="predicted"/>
<organism evidence="2 3">
    <name type="scientific">Negadavirga shengliensis</name>
    <dbReference type="NCBI Taxonomy" id="1389218"/>
    <lineage>
        <taxon>Bacteria</taxon>
        <taxon>Pseudomonadati</taxon>
        <taxon>Bacteroidota</taxon>
        <taxon>Cytophagia</taxon>
        <taxon>Cytophagales</taxon>
        <taxon>Cyclobacteriaceae</taxon>
        <taxon>Negadavirga</taxon>
    </lineage>
</organism>
<sequence>MASVIKSRNLLMLQGWYYLLTGIWPLIHIESFMWVTGPKLEIWLVKTVGVIITMVGTAFLLEAHYNDRSLSMKLLAVLAALGFIYVDIHYVARGTIHPVYLTDAFAQSLLVLFWMIIWLKRKA</sequence>
<feature type="transmembrane region" description="Helical" evidence="1">
    <location>
        <begin position="16"/>
        <end position="36"/>
    </location>
</feature>
<comment type="caution">
    <text evidence="2">The sequence shown here is derived from an EMBL/GenBank/DDBJ whole genome shotgun (WGS) entry which is preliminary data.</text>
</comment>
<feature type="transmembrane region" description="Helical" evidence="1">
    <location>
        <begin position="98"/>
        <end position="119"/>
    </location>
</feature>
<keyword evidence="1" id="KW-0472">Membrane</keyword>
<gene>
    <name evidence="2" type="ORF">ACFPFU_20175</name>
</gene>
<dbReference type="EMBL" id="JBHSJJ010000014">
    <property type="protein sequence ID" value="MFC4874034.1"/>
    <property type="molecule type" value="Genomic_DNA"/>
</dbReference>
<evidence type="ECO:0000256" key="1">
    <source>
        <dbReference type="SAM" id="Phobius"/>
    </source>
</evidence>
<name>A0ABV9T5K2_9BACT</name>
<keyword evidence="3" id="KW-1185">Reference proteome</keyword>
<keyword evidence="1" id="KW-0812">Transmembrane</keyword>
<reference evidence="3" key="1">
    <citation type="journal article" date="2019" name="Int. J. Syst. Evol. Microbiol.">
        <title>The Global Catalogue of Microorganisms (GCM) 10K type strain sequencing project: providing services to taxonomists for standard genome sequencing and annotation.</title>
        <authorList>
            <consortium name="The Broad Institute Genomics Platform"/>
            <consortium name="The Broad Institute Genome Sequencing Center for Infectious Disease"/>
            <person name="Wu L."/>
            <person name="Ma J."/>
        </authorList>
    </citation>
    <scope>NUCLEOTIDE SEQUENCE [LARGE SCALE GENOMIC DNA]</scope>
    <source>
        <strain evidence="3">CGMCC 4.7466</strain>
    </source>
</reference>
<dbReference type="RefSeq" id="WP_377067488.1">
    <property type="nucleotide sequence ID" value="NZ_JBHSJJ010000014.1"/>
</dbReference>
<feature type="transmembrane region" description="Helical" evidence="1">
    <location>
        <begin position="73"/>
        <end position="92"/>
    </location>
</feature>
<dbReference type="Proteomes" id="UP001595818">
    <property type="component" value="Unassembled WGS sequence"/>
</dbReference>
<feature type="transmembrane region" description="Helical" evidence="1">
    <location>
        <begin position="42"/>
        <end position="61"/>
    </location>
</feature>
<evidence type="ECO:0008006" key="4">
    <source>
        <dbReference type="Google" id="ProtNLM"/>
    </source>
</evidence>
<protein>
    <recommendedName>
        <fullName evidence="4">DoxX-like family protein</fullName>
    </recommendedName>
</protein>
<evidence type="ECO:0000313" key="3">
    <source>
        <dbReference type="Proteomes" id="UP001595818"/>
    </source>
</evidence>
<evidence type="ECO:0000313" key="2">
    <source>
        <dbReference type="EMBL" id="MFC4874034.1"/>
    </source>
</evidence>
<keyword evidence="1" id="KW-1133">Transmembrane helix</keyword>